<keyword evidence="7" id="KW-0966">Cell projection</keyword>
<accession>A0ABT8QKF5</accession>
<sequence>MSSFDQGQPYTSSVTAPEVSQSVFSWWGLLGTLLVFLIILLVSLWTLRRLNKVNMRSMNAPWARVIDRQILGGQQSLYLVEIAGQLQVLGGSDHHLVKISEINDPQVASEILEEIATRPTERVEGWMQSVQKLWRRPLRQKEPFSDELQRLLEEVEK</sequence>
<feature type="transmembrane region" description="Helical" evidence="6">
    <location>
        <begin position="24"/>
        <end position="47"/>
    </location>
</feature>
<dbReference type="RefSeq" id="WP_252468329.1">
    <property type="nucleotide sequence ID" value="NZ_JAMHFY010000005.1"/>
</dbReference>
<evidence type="ECO:0000313" key="8">
    <source>
        <dbReference type="Proteomes" id="UP001176021"/>
    </source>
</evidence>
<reference evidence="7" key="1">
    <citation type="submission" date="2022-05" db="EMBL/GenBank/DDBJ databases">
        <title>Expanded diversity of anoxic marine methylotrophy in a Black Sea sulfate reducing microorganism.</title>
        <authorList>
            <person name="Fischer P.Q."/>
            <person name="Stams A.J.M."/>
            <person name="Villanueva L."/>
            <person name="Sousa D.Z."/>
        </authorList>
    </citation>
    <scope>NUCLEOTIDE SEQUENCE</scope>
    <source>
        <strain evidence="7">P130</strain>
    </source>
</reference>
<evidence type="ECO:0000256" key="5">
    <source>
        <dbReference type="ARBA" id="ARBA00023136"/>
    </source>
</evidence>
<evidence type="ECO:0000256" key="3">
    <source>
        <dbReference type="ARBA" id="ARBA00022692"/>
    </source>
</evidence>
<evidence type="ECO:0000313" key="7">
    <source>
        <dbReference type="EMBL" id="MDO0821802.1"/>
    </source>
</evidence>
<name>A0ABT8QKF5_9FIRM</name>
<keyword evidence="8" id="KW-1185">Reference proteome</keyword>
<comment type="caution">
    <text evidence="7">The sequence shown here is derived from an EMBL/GenBank/DDBJ whole genome shotgun (WGS) entry which is preliminary data.</text>
</comment>
<comment type="subcellular location">
    <subcellularLocation>
        <location evidence="1">Cell membrane</location>
    </subcellularLocation>
</comment>
<keyword evidence="7" id="KW-0282">Flagellum</keyword>
<keyword evidence="2" id="KW-1003">Cell membrane</keyword>
<dbReference type="Proteomes" id="UP001176021">
    <property type="component" value="Unassembled WGS sequence"/>
</dbReference>
<evidence type="ECO:0000256" key="1">
    <source>
        <dbReference type="ARBA" id="ARBA00004236"/>
    </source>
</evidence>
<evidence type="ECO:0000256" key="2">
    <source>
        <dbReference type="ARBA" id="ARBA00022475"/>
    </source>
</evidence>
<dbReference type="EMBL" id="JAMJEV010000002">
    <property type="protein sequence ID" value="MDO0821802.1"/>
    <property type="molecule type" value="Genomic_DNA"/>
</dbReference>
<keyword evidence="5 6" id="KW-0472">Membrane</keyword>
<keyword evidence="7" id="KW-0969">Cilium</keyword>
<evidence type="ECO:0000256" key="4">
    <source>
        <dbReference type="ARBA" id="ARBA00022989"/>
    </source>
</evidence>
<keyword evidence="4 6" id="KW-1133">Transmembrane helix</keyword>
<evidence type="ECO:0000256" key="6">
    <source>
        <dbReference type="SAM" id="Phobius"/>
    </source>
</evidence>
<keyword evidence="3 6" id="KW-0812">Transmembrane</keyword>
<proteinExistence type="predicted"/>
<dbReference type="Pfam" id="PF04347">
    <property type="entry name" value="FliO"/>
    <property type="match status" value="1"/>
</dbReference>
<gene>
    <name evidence="7" type="ORF">M8H41_02855</name>
</gene>
<protein>
    <submittedName>
        <fullName evidence="7">Flagellar biosynthetic protein FliO</fullName>
    </submittedName>
</protein>
<organism evidence="7 8">
    <name type="scientific">Desulfosporosinus nitroreducens</name>
    <dbReference type="NCBI Taxonomy" id="2018668"/>
    <lineage>
        <taxon>Bacteria</taxon>
        <taxon>Bacillati</taxon>
        <taxon>Bacillota</taxon>
        <taxon>Clostridia</taxon>
        <taxon>Eubacteriales</taxon>
        <taxon>Desulfitobacteriaceae</taxon>
        <taxon>Desulfosporosinus</taxon>
    </lineage>
</organism>
<dbReference type="InterPro" id="IPR022781">
    <property type="entry name" value="Flagellar_biosynth_FliO"/>
</dbReference>